<feature type="transmembrane region" description="Helical" evidence="1">
    <location>
        <begin position="220"/>
        <end position="238"/>
    </location>
</feature>
<gene>
    <name evidence="2" type="ordered locus">Anamo_1194</name>
</gene>
<accession>I4BX05</accession>
<organism evidence="2 3">
    <name type="scientific">Acetomicrobium mobile (strain ATCC BAA-54 / DSM 13181 / JCM 12221 / NGA)</name>
    <name type="common">Anaerobaculum mobile</name>
    <dbReference type="NCBI Taxonomy" id="891968"/>
    <lineage>
        <taxon>Bacteria</taxon>
        <taxon>Thermotogati</taxon>
        <taxon>Synergistota</taxon>
        <taxon>Synergistia</taxon>
        <taxon>Synergistales</taxon>
        <taxon>Acetomicrobiaceae</taxon>
        <taxon>Acetomicrobium</taxon>
    </lineage>
</organism>
<proteinExistence type="predicted"/>
<keyword evidence="1" id="KW-0812">Transmembrane</keyword>
<dbReference type="Pfam" id="PF14296">
    <property type="entry name" value="O-ag_pol_Wzy"/>
    <property type="match status" value="1"/>
</dbReference>
<keyword evidence="1" id="KW-0472">Membrane</keyword>
<sequence length="282" mass="31886">MIFYGLKYNSRKYLYGSSFLYLVVVYILLLIGGRSTLVYTILFGIVLIHYGYRRIPSRFIILGLVAGIPLAQFYALARYFLPNGLWYAISQTWNIVVQNPSLLIPSSANEFVQPAASLLEMLRNGDIKFVFGRSYLSTIGAPIPFISRLFVQAGFDPSLWRLQTFHPEVLAVGGGLGYSPVSEGYINFGILGIVVHLFVFGYIPGVVYKRFLSKKNVGSLLFLAGILPLFMLDGMRIHSASFVYKWTRSYLMPWLVFVIIGAIYSVNREQISRVKKAEKNNE</sequence>
<reference evidence="3" key="1">
    <citation type="journal article" date="2013" name="Stand. Genomic Sci.">
        <title>Complete genome sequence of the moderate thermophile Anaerobaculum mobile type strain (NGA(T)).</title>
        <authorList>
            <person name="Mavromatis K."/>
            <person name="Stackebrandt E."/>
            <person name="Held B."/>
            <person name="Lapidus A."/>
            <person name="Nolan M."/>
            <person name="Lucas S."/>
            <person name="Hammon N."/>
            <person name="Deshpande S."/>
            <person name="Cheng J.F."/>
            <person name="Tapia R."/>
            <person name="Goodwin L.A."/>
            <person name="Pitluck S."/>
            <person name="Liolios K."/>
            <person name="Pagani I."/>
            <person name="Ivanova N."/>
            <person name="Mikhailova N."/>
            <person name="Huntemann M."/>
            <person name="Pati A."/>
            <person name="Chen A."/>
            <person name="Palaniappan K."/>
            <person name="Land M."/>
            <person name="Rohde M."/>
            <person name="Spring S."/>
            <person name="Goker M."/>
            <person name="Woyke T."/>
            <person name="Detter J.C."/>
            <person name="Bristow J."/>
            <person name="Eisen J.A."/>
            <person name="Markowitz V."/>
            <person name="Hugenholtz P."/>
            <person name="Klenk H.P."/>
            <person name="Kyrpides N.C."/>
        </authorList>
    </citation>
    <scope>NUCLEOTIDE SEQUENCE</scope>
    <source>
        <strain evidence="3">ATCC BAA-54 / DSM 13181 / NGA</strain>
    </source>
</reference>
<dbReference type="AlphaFoldDB" id="I4BX05"/>
<evidence type="ECO:0000313" key="3">
    <source>
        <dbReference type="Proteomes" id="UP000006061"/>
    </source>
</evidence>
<name>I4BX05_ACEMN</name>
<dbReference type="STRING" id="891968.Anamo_1194"/>
<feature type="transmembrane region" description="Helical" evidence="1">
    <location>
        <begin position="37"/>
        <end position="52"/>
    </location>
</feature>
<evidence type="ECO:0008006" key="4">
    <source>
        <dbReference type="Google" id="ProtNLM"/>
    </source>
</evidence>
<dbReference type="EMBL" id="CP003198">
    <property type="protein sequence ID" value="AFM21812.1"/>
    <property type="molecule type" value="Genomic_DNA"/>
</dbReference>
<feature type="transmembrane region" description="Helical" evidence="1">
    <location>
        <begin position="250"/>
        <end position="266"/>
    </location>
</feature>
<feature type="transmembrane region" description="Helical" evidence="1">
    <location>
        <begin position="59"/>
        <end position="81"/>
    </location>
</feature>
<keyword evidence="1" id="KW-1133">Transmembrane helix</keyword>
<feature type="transmembrane region" description="Helical" evidence="1">
    <location>
        <begin position="185"/>
        <end position="208"/>
    </location>
</feature>
<evidence type="ECO:0000313" key="2">
    <source>
        <dbReference type="EMBL" id="AFM21812.1"/>
    </source>
</evidence>
<dbReference type="Proteomes" id="UP000006061">
    <property type="component" value="Chromosome"/>
</dbReference>
<protein>
    <recommendedName>
        <fullName evidence="4">O-antigen polysaccharide polymerase Wzy</fullName>
    </recommendedName>
</protein>
<dbReference type="NCBIfam" id="TIGR04370">
    <property type="entry name" value="glyco_rpt_poly"/>
    <property type="match status" value="1"/>
</dbReference>
<dbReference type="KEGG" id="amo:Anamo_1194"/>
<dbReference type="PATRIC" id="fig|891968.3.peg.1189"/>
<evidence type="ECO:0000256" key="1">
    <source>
        <dbReference type="SAM" id="Phobius"/>
    </source>
</evidence>
<keyword evidence="3" id="KW-1185">Reference proteome</keyword>
<dbReference type="InterPro" id="IPR029468">
    <property type="entry name" value="O-ag_pol_Wzy"/>
</dbReference>
<feature type="transmembrane region" description="Helical" evidence="1">
    <location>
        <begin position="12"/>
        <end position="31"/>
    </location>
</feature>
<dbReference type="HOGENOM" id="CLU_985689_0_0_0"/>